<dbReference type="RefSeq" id="WP_143876605.1">
    <property type="nucleotide sequence ID" value="NZ_CABEID010000001.1"/>
</dbReference>
<proteinExistence type="predicted"/>
<organism evidence="1 3">
    <name type="scientific">Streptococcus anginosus</name>
    <dbReference type="NCBI Taxonomy" id="1328"/>
    <lineage>
        <taxon>Bacteria</taxon>
        <taxon>Bacillati</taxon>
        <taxon>Bacillota</taxon>
        <taxon>Bacilli</taxon>
        <taxon>Lactobacillales</taxon>
        <taxon>Streptococcaceae</taxon>
        <taxon>Streptococcus</taxon>
        <taxon>Streptococcus anginosus group</taxon>
    </lineage>
</organism>
<dbReference type="AlphaFoldDB" id="A0A4U9Z9K4"/>
<evidence type="ECO:0000313" key="1">
    <source>
        <dbReference type="EMBL" id="VTS36475.1"/>
    </source>
</evidence>
<sequence length="225" mass="24306">MKFCPECGNPVEGFKFCPNCGFSIANQTTDDTANKTLKQTIKNSVNYYAARNRRTDKVGPLEIDRVHHAYRIHGARKAKGSSVIGGTAKFMGKVTLAASTAGLSLLIPSKKDKNDTGWYSFEDLVSYDLIINDQAVVSGGVGQALVAGAVFGGLGAIAGGIVARRKNTTKVLNMTIRVTSNDFNKPVVFIDLIRKPIKNTSKEYKEALENAQRIIGALDVIVHNS</sequence>
<evidence type="ECO:0000313" key="3">
    <source>
        <dbReference type="Proteomes" id="UP000403538"/>
    </source>
</evidence>
<accession>A0A4U9Z9K4</accession>
<dbReference type="EMBL" id="CABEID010000001">
    <property type="protein sequence ID" value="VTS36475.1"/>
    <property type="molecule type" value="Genomic_DNA"/>
</dbReference>
<name>A0A4U9Z9K4_STRAP</name>
<evidence type="ECO:0000313" key="2">
    <source>
        <dbReference type="EMBL" id="VTS50424.1"/>
    </source>
</evidence>
<gene>
    <name evidence="1" type="ORF">NCTC11062_01157</name>
    <name evidence="2" type="ORF">NCTC11062_01987</name>
</gene>
<reference evidence="1 3" key="1">
    <citation type="submission" date="2019-05" db="EMBL/GenBank/DDBJ databases">
        <authorList>
            <consortium name="Pathogen Informatics"/>
        </authorList>
    </citation>
    <scope>NUCLEOTIDE SEQUENCE [LARGE SCALE GENOMIC DNA]</scope>
    <source>
        <strain evidence="1 3">NCTC11062</strain>
    </source>
</reference>
<protein>
    <submittedName>
        <fullName evidence="1">LIM domain protein</fullName>
    </submittedName>
</protein>
<dbReference type="EMBL" id="CABEID010000002">
    <property type="protein sequence ID" value="VTS50424.1"/>
    <property type="molecule type" value="Genomic_DNA"/>
</dbReference>
<dbReference type="Proteomes" id="UP000403538">
    <property type="component" value="Unassembled WGS sequence"/>
</dbReference>